<proteinExistence type="predicted"/>
<sequence length="418" mass="45198">MSQVSTTTSTYFLTKFARQDSNPHAPEQGLTWSFFDKPSLILKLFRTTTAPGPYHEALAKLGAARLGQPHPSSMRLEVEWQVENIGSSQTQGGESPYTPICLQNLDFDAQARMLTGTTPRSDLPLKATFQDDMVGFRFIDTTLQAGTSFDLILATPAPDKIAPTAVHRDEPAEISQAEGQAPVVEAALPPMSNAPKALPPTTDAIEELQNDDRTLVQRDDRSKASDGADSRAHDRTILPRPADTKPKTKGKTKATKQASTQPDTQQRSAQGSSTADAEKTKSSNPAAKPRAKAKPPAKQLVEAGCQTDALQAPPDTVETTSERIQAPPHRIDATTLNGNADALATHAEVGTSTNAQPANTTPQQVAAYELDLPTTEEARARLRWLSGGEMLAALQELMESPWRHLAIERLPTTFLNLE</sequence>
<dbReference type="Proteomes" id="UP000077671">
    <property type="component" value="Unassembled WGS sequence"/>
</dbReference>
<name>A0A8T8TCW3_9BASI</name>
<accession>A0A8T8TCW3</accession>
<dbReference type="AlphaFoldDB" id="A0A8T8TCW3"/>
<reference evidence="2" key="2">
    <citation type="journal article" date="2019" name="IMA Fungus">
        <title>Genome sequencing and comparison of five Tilletia species to identify candidate genes for the detection of regulated species infecting wheat.</title>
        <authorList>
            <person name="Nguyen H.D.T."/>
            <person name="Sultana T."/>
            <person name="Kesanakurti P."/>
            <person name="Hambleton S."/>
        </authorList>
    </citation>
    <scope>NUCLEOTIDE SEQUENCE</scope>
    <source>
        <strain evidence="2">DAOMC 238032</strain>
    </source>
</reference>
<evidence type="ECO:0000313" key="3">
    <source>
        <dbReference type="Proteomes" id="UP000077671"/>
    </source>
</evidence>
<reference evidence="2" key="1">
    <citation type="submission" date="2016-04" db="EMBL/GenBank/DDBJ databases">
        <authorList>
            <person name="Nguyen H.D."/>
            <person name="Kesanakurti P."/>
            <person name="Cullis J."/>
            <person name="Levesque C.A."/>
            <person name="Hambleton S."/>
        </authorList>
    </citation>
    <scope>NUCLEOTIDE SEQUENCE</scope>
    <source>
        <strain evidence="2">DAOMC 238032</strain>
    </source>
</reference>
<feature type="region of interest" description="Disordered" evidence="1">
    <location>
        <begin position="209"/>
        <end position="299"/>
    </location>
</feature>
<organism evidence="2 3">
    <name type="scientific">Tilletia caries</name>
    <name type="common">wheat bunt fungus</name>
    <dbReference type="NCBI Taxonomy" id="13290"/>
    <lineage>
        <taxon>Eukaryota</taxon>
        <taxon>Fungi</taxon>
        <taxon>Dikarya</taxon>
        <taxon>Basidiomycota</taxon>
        <taxon>Ustilaginomycotina</taxon>
        <taxon>Exobasidiomycetes</taxon>
        <taxon>Tilletiales</taxon>
        <taxon>Tilletiaceae</taxon>
        <taxon>Tilletia</taxon>
    </lineage>
</organism>
<protein>
    <submittedName>
        <fullName evidence="2">Uncharacterized protein</fullName>
    </submittedName>
</protein>
<gene>
    <name evidence="2" type="ORF">A4X03_0g4114</name>
</gene>
<evidence type="ECO:0000313" key="2">
    <source>
        <dbReference type="EMBL" id="KAE8259340.1"/>
    </source>
</evidence>
<dbReference type="EMBL" id="LWDD02000529">
    <property type="protein sequence ID" value="KAE8259340.1"/>
    <property type="molecule type" value="Genomic_DNA"/>
</dbReference>
<comment type="caution">
    <text evidence="2">The sequence shown here is derived from an EMBL/GenBank/DDBJ whole genome shotgun (WGS) entry which is preliminary data.</text>
</comment>
<evidence type="ECO:0000256" key="1">
    <source>
        <dbReference type="SAM" id="MobiDB-lite"/>
    </source>
</evidence>
<feature type="compositionally biased region" description="Basic and acidic residues" evidence="1">
    <location>
        <begin position="210"/>
        <end position="246"/>
    </location>
</feature>
<feature type="compositionally biased region" description="Polar residues" evidence="1">
    <location>
        <begin position="263"/>
        <end position="275"/>
    </location>
</feature>